<feature type="transmembrane region" description="Helical" evidence="5">
    <location>
        <begin position="50"/>
        <end position="69"/>
    </location>
</feature>
<dbReference type="HOGENOM" id="CLU_1331769_0_0_1"/>
<dbReference type="Proteomes" id="UP000013521">
    <property type="component" value="Unassembled WGS sequence"/>
</dbReference>
<evidence type="ECO:0000256" key="4">
    <source>
        <dbReference type="ARBA" id="ARBA00023136"/>
    </source>
</evidence>
<evidence type="ECO:0000313" key="7">
    <source>
        <dbReference type="EMBL" id="EOD51836.1"/>
    </source>
</evidence>
<feature type="domain" description="SLC26A/SulP transporter" evidence="6">
    <location>
        <begin position="1"/>
        <end position="180"/>
    </location>
</feature>
<dbReference type="Pfam" id="PF00916">
    <property type="entry name" value="Sulfate_transp"/>
    <property type="match status" value="1"/>
</dbReference>
<keyword evidence="3 5" id="KW-1133">Transmembrane helix</keyword>
<dbReference type="KEGG" id="npa:UCRNP2_1372"/>
<dbReference type="AlphaFoldDB" id="R1GU74"/>
<dbReference type="GO" id="GO:0016020">
    <property type="term" value="C:membrane"/>
    <property type="evidence" value="ECO:0007669"/>
    <property type="project" value="UniProtKB-SubCell"/>
</dbReference>
<feature type="transmembrane region" description="Helical" evidence="5">
    <location>
        <begin position="136"/>
        <end position="158"/>
    </location>
</feature>
<evidence type="ECO:0000256" key="3">
    <source>
        <dbReference type="ARBA" id="ARBA00022989"/>
    </source>
</evidence>
<evidence type="ECO:0000256" key="1">
    <source>
        <dbReference type="ARBA" id="ARBA00004141"/>
    </source>
</evidence>
<dbReference type="InterPro" id="IPR001902">
    <property type="entry name" value="SLC26A/SulP_fam"/>
</dbReference>
<dbReference type="EMBL" id="KB915802">
    <property type="protein sequence ID" value="EOD51836.1"/>
    <property type="molecule type" value="Genomic_DNA"/>
</dbReference>
<evidence type="ECO:0000256" key="5">
    <source>
        <dbReference type="SAM" id="Phobius"/>
    </source>
</evidence>
<comment type="subcellular location">
    <subcellularLocation>
        <location evidence="1">Membrane</location>
        <topology evidence="1">Multi-pass membrane protein</topology>
    </subcellularLocation>
</comment>
<organism evidence="7 8">
    <name type="scientific">Botryosphaeria parva (strain UCR-NP2)</name>
    <name type="common">Grapevine canker fungus</name>
    <name type="synonym">Neofusicoccum parvum</name>
    <dbReference type="NCBI Taxonomy" id="1287680"/>
    <lineage>
        <taxon>Eukaryota</taxon>
        <taxon>Fungi</taxon>
        <taxon>Dikarya</taxon>
        <taxon>Ascomycota</taxon>
        <taxon>Pezizomycotina</taxon>
        <taxon>Dothideomycetes</taxon>
        <taxon>Dothideomycetes incertae sedis</taxon>
        <taxon>Botryosphaeriales</taxon>
        <taxon>Botryosphaeriaceae</taxon>
        <taxon>Neofusicoccum</taxon>
    </lineage>
</organism>
<accession>R1GU74</accession>
<keyword evidence="4 5" id="KW-0472">Membrane</keyword>
<dbReference type="eggNOG" id="KOG0236">
    <property type="taxonomic scope" value="Eukaryota"/>
</dbReference>
<reference evidence="8" key="1">
    <citation type="journal article" date="2013" name="Genome Announc.">
        <title>Draft genome sequence of Neofusicoccum parvum isolate UCR-NP2, a fungal vascular pathogen associated with grapevine cankers.</title>
        <authorList>
            <person name="Blanco-Ulate B."/>
            <person name="Rolshausen P."/>
            <person name="Cantu D."/>
        </authorList>
    </citation>
    <scope>NUCLEOTIDE SEQUENCE [LARGE SCALE GENOMIC DNA]</scope>
    <source>
        <strain evidence="8">UCR-NP2</strain>
    </source>
</reference>
<proteinExistence type="predicted"/>
<sequence length="206" mass="22924">MSTIVGNVVVKVQEQHPDIPSEQIARGLSLVSGAILLFIGLVRAGWLVEFIPLVAINAFTTGAAISIASGQVPAMMGIRGINTRGATYLILIDILKNLGATRIDAAMGITALVFLYLLRWFCNFMSRKQPQKKKMWFFLSTLRMAFVILFYTMISWLVNRNIANEDEARFKILGTVPRGMYIRSQRCFLGVLTSGIKAFSTLARLF</sequence>
<feature type="transmembrane region" description="Helical" evidence="5">
    <location>
        <begin position="105"/>
        <end position="124"/>
    </location>
</feature>
<feature type="transmembrane region" description="Helical" evidence="5">
    <location>
        <begin position="24"/>
        <end position="44"/>
    </location>
</feature>
<dbReference type="STRING" id="1287680.R1GU74"/>
<gene>
    <name evidence="7" type="ORF">UCRNP2_1372</name>
</gene>
<name>R1GU74_BOTPV</name>
<dbReference type="OrthoDB" id="5419389at2759"/>
<evidence type="ECO:0000259" key="6">
    <source>
        <dbReference type="Pfam" id="PF00916"/>
    </source>
</evidence>
<protein>
    <submittedName>
        <fullName evidence="7">Putative sulfate permease 2 protein</fullName>
    </submittedName>
</protein>
<dbReference type="PANTHER" id="PTHR11814">
    <property type="entry name" value="SULFATE TRANSPORTER"/>
    <property type="match status" value="1"/>
</dbReference>
<evidence type="ECO:0000256" key="2">
    <source>
        <dbReference type="ARBA" id="ARBA00022692"/>
    </source>
</evidence>
<keyword evidence="2 5" id="KW-0812">Transmembrane</keyword>
<dbReference type="GO" id="GO:0055085">
    <property type="term" value="P:transmembrane transport"/>
    <property type="evidence" value="ECO:0007669"/>
    <property type="project" value="InterPro"/>
</dbReference>
<evidence type="ECO:0000313" key="8">
    <source>
        <dbReference type="Proteomes" id="UP000013521"/>
    </source>
</evidence>
<dbReference type="InterPro" id="IPR011547">
    <property type="entry name" value="SLC26A/SulP_dom"/>
</dbReference>